<proteinExistence type="predicted"/>
<organism evidence="3 4">
    <name type="scientific">Microvirga guangxiensis</name>
    <dbReference type="NCBI Taxonomy" id="549386"/>
    <lineage>
        <taxon>Bacteria</taxon>
        <taxon>Pseudomonadati</taxon>
        <taxon>Pseudomonadota</taxon>
        <taxon>Alphaproteobacteria</taxon>
        <taxon>Hyphomicrobiales</taxon>
        <taxon>Methylobacteriaceae</taxon>
        <taxon>Microvirga</taxon>
    </lineage>
</organism>
<protein>
    <submittedName>
        <fullName evidence="3">Uncharacterized protein</fullName>
    </submittedName>
</protein>
<feature type="region of interest" description="Disordered" evidence="2">
    <location>
        <begin position="1"/>
        <end position="21"/>
    </location>
</feature>
<evidence type="ECO:0000313" key="3">
    <source>
        <dbReference type="EMBL" id="SCY98793.1"/>
    </source>
</evidence>
<evidence type="ECO:0000256" key="2">
    <source>
        <dbReference type="SAM" id="MobiDB-lite"/>
    </source>
</evidence>
<sequence length="346" mass="38633">MGARLSHALSLPRAGSQGRTRMSRLREFGKVYPWGSERPTVAKARAQMRKAKLLKDLEASEEIARQRIEKAKQATSEKIKEAELVIEMVTQYQAERALKPARDGSRVYSNVTSPSTGSRHSGILTFTTQKNPDILRPSGDRHVSLHKTEAIITQDDLLPPRNTLAHEPQANCASKQHAISNNDVQASPLSQAGRSTGVFQPTSHRSSEKNAEAFTCHANQIHNVTAEGEPPDFDPPVPVKCRKSSPQQDELHCLSPGIRIENPAVAKMIDEGTAPQEFQRLENRKRVLEEALDDLYARYDGEQSSWTTEVESQKEQLEQELYSIDRMLGEARAQKPRPTNSPMLTD</sequence>
<dbReference type="EMBL" id="FMVJ01000009">
    <property type="protein sequence ID" value="SCY98793.1"/>
    <property type="molecule type" value="Genomic_DNA"/>
</dbReference>
<evidence type="ECO:0000313" key="4">
    <source>
        <dbReference type="Proteomes" id="UP000199569"/>
    </source>
</evidence>
<accession>A0A1G5KDT3</accession>
<keyword evidence="4" id="KW-1185">Reference proteome</keyword>
<gene>
    <name evidence="3" type="ORF">SAMN02927923_03249</name>
</gene>
<keyword evidence="1" id="KW-0175">Coiled coil</keyword>
<feature type="coiled-coil region" evidence="1">
    <location>
        <begin position="43"/>
        <end position="85"/>
    </location>
</feature>
<feature type="coiled-coil region" evidence="1">
    <location>
        <begin position="278"/>
        <end position="334"/>
    </location>
</feature>
<dbReference type="Proteomes" id="UP000199569">
    <property type="component" value="Unassembled WGS sequence"/>
</dbReference>
<reference evidence="3 4" key="1">
    <citation type="submission" date="2016-10" db="EMBL/GenBank/DDBJ databases">
        <authorList>
            <person name="de Groot N.N."/>
        </authorList>
    </citation>
    <scope>NUCLEOTIDE SEQUENCE [LARGE SCALE GENOMIC DNA]</scope>
    <source>
        <strain evidence="3 4">CGMCC 1.7666</strain>
    </source>
</reference>
<dbReference type="AlphaFoldDB" id="A0A1G5KDT3"/>
<evidence type="ECO:0000256" key="1">
    <source>
        <dbReference type="SAM" id="Coils"/>
    </source>
</evidence>
<name>A0A1G5KDT3_9HYPH</name>